<organism evidence="13 14">
    <name type="scientific">Vespula squamosa</name>
    <name type="common">Southern yellow jacket</name>
    <name type="synonym">Wasp</name>
    <dbReference type="NCBI Taxonomy" id="30214"/>
    <lineage>
        <taxon>Eukaryota</taxon>
        <taxon>Metazoa</taxon>
        <taxon>Ecdysozoa</taxon>
        <taxon>Arthropoda</taxon>
        <taxon>Hexapoda</taxon>
        <taxon>Insecta</taxon>
        <taxon>Pterygota</taxon>
        <taxon>Neoptera</taxon>
        <taxon>Endopterygota</taxon>
        <taxon>Hymenoptera</taxon>
        <taxon>Apocrita</taxon>
        <taxon>Aculeata</taxon>
        <taxon>Vespoidea</taxon>
        <taxon>Vespidae</taxon>
        <taxon>Vespinae</taxon>
        <taxon>Vespula</taxon>
    </lineage>
</organism>
<keyword evidence="9 12" id="KW-0406">Ion transport</keyword>
<dbReference type="PRINTS" id="PR01262">
    <property type="entry name" value="INNEXIN"/>
</dbReference>
<dbReference type="GO" id="GO:0034220">
    <property type="term" value="P:monoatomic ion transmembrane transport"/>
    <property type="evidence" value="ECO:0007669"/>
    <property type="project" value="UniProtKB-KW"/>
</dbReference>
<evidence type="ECO:0000256" key="3">
    <source>
        <dbReference type="ARBA" id="ARBA00022448"/>
    </source>
</evidence>
<dbReference type="GO" id="GO:0005886">
    <property type="term" value="C:plasma membrane"/>
    <property type="evidence" value="ECO:0007669"/>
    <property type="project" value="UniProtKB-SubCell"/>
</dbReference>
<dbReference type="AlphaFoldDB" id="A0ABD2B3Q6"/>
<gene>
    <name evidence="12" type="primary">inx</name>
    <name evidence="13" type="ORF">V1478_007606</name>
</gene>
<keyword evidence="14" id="KW-1185">Reference proteome</keyword>
<evidence type="ECO:0000313" key="13">
    <source>
        <dbReference type="EMBL" id="KAL2727328.1"/>
    </source>
</evidence>
<evidence type="ECO:0000256" key="4">
    <source>
        <dbReference type="ARBA" id="ARBA00022475"/>
    </source>
</evidence>
<dbReference type="InterPro" id="IPR000990">
    <property type="entry name" value="Innexin"/>
</dbReference>
<comment type="caution">
    <text evidence="12">Lacks conserved residue(s) required for the propagation of feature annotation.</text>
</comment>
<protein>
    <recommendedName>
        <fullName evidence="12">Innexin</fullName>
    </recommendedName>
</protein>
<dbReference type="EMBL" id="JAUDFV010000133">
    <property type="protein sequence ID" value="KAL2727328.1"/>
    <property type="molecule type" value="Genomic_DNA"/>
</dbReference>
<dbReference type="GO" id="GO:0005921">
    <property type="term" value="C:gap junction"/>
    <property type="evidence" value="ECO:0007669"/>
    <property type="project" value="UniProtKB-SubCell"/>
</dbReference>
<evidence type="ECO:0000256" key="8">
    <source>
        <dbReference type="ARBA" id="ARBA00022989"/>
    </source>
</evidence>
<name>A0ABD2B3Q6_VESSQ</name>
<dbReference type="Proteomes" id="UP001607302">
    <property type="component" value="Unassembled WGS sequence"/>
</dbReference>
<evidence type="ECO:0000256" key="9">
    <source>
        <dbReference type="ARBA" id="ARBA00023065"/>
    </source>
</evidence>
<comment type="similarity">
    <text evidence="12">Belongs to the pannexin family.</text>
</comment>
<evidence type="ECO:0000256" key="11">
    <source>
        <dbReference type="ARBA" id="ARBA00023303"/>
    </source>
</evidence>
<dbReference type="PANTHER" id="PTHR11893:SF40">
    <property type="entry name" value="INNEXIN SHAKING-B"/>
    <property type="match status" value="1"/>
</dbReference>
<comment type="function">
    <text evidence="12">Structural component of the gap junctions.</text>
</comment>
<keyword evidence="5 12" id="KW-0812">Transmembrane</keyword>
<comment type="subcellular location">
    <subcellularLocation>
        <location evidence="1">Cell junction</location>
        <location evidence="1">Gap junction</location>
    </subcellularLocation>
    <subcellularLocation>
        <location evidence="2 12">Cell membrane</location>
        <topology evidence="2 12">Multi-pass membrane protein</topology>
    </subcellularLocation>
</comment>
<evidence type="ECO:0000256" key="6">
    <source>
        <dbReference type="ARBA" id="ARBA00022868"/>
    </source>
</evidence>
<evidence type="ECO:0000256" key="1">
    <source>
        <dbReference type="ARBA" id="ARBA00004610"/>
    </source>
</evidence>
<keyword evidence="4" id="KW-1003">Cell membrane</keyword>
<evidence type="ECO:0000256" key="2">
    <source>
        <dbReference type="ARBA" id="ARBA00004651"/>
    </source>
</evidence>
<evidence type="ECO:0000256" key="7">
    <source>
        <dbReference type="ARBA" id="ARBA00022949"/>
    </source>
</evidence>
<keyword evidence="11 12" id="KW-0407">Ion channel</keyword>
<evidence type="ECO:0000313" key="14">
    <source>
        <dbReference type="Proteomes" id="UP001607302"/>
    </source>
</evidence>
<keyword evidence="7" id="KW-0965">Cell junction</keyword>
<comment type="caution">
    <text evidence="13">The sequence shown here is derived from an EMBL/GenBank/DDBJ whole genome shotgun (WGS) entry which is preliminary data.</text>
</comment>
<evidence type="ECO:0000256" key="5">
    <source>
        <dbReference type="ARBA" id="ARBA00022692"/>
    </source>
</evidence>
<keyword evidence="8 12" id="KW-1133">Transmembrane helix</keyword>
<keyword evidence="6" id="KW-0303">Gap junction</keyword>
<evidence type="ECO:0000256" key="10">
    <source>
        <dbReference type="ARBA" id="ARBA00023136"/>
    </source>
</evidence>
<keyword evidence="10 12" id="KW-0472">Membrane</keyword>
<evidence type="ECO:0000256" key="12">
    <source>
        <dbReference type="RuleBase" id="RU010713"/>
    </source>
</evidence>
<feature type="transmembrane region" description="Helical" evidence="12">
    <location>
        <begin position="22"/>
        <end position="41"/>
    </location>
</feature>
<accession>A0ABD2B3Q6</accession>
<dbReference type="Pfam" id="PF00876">
    <property type="entry name" value="Innexin"/>
    <property type="match status" value="1"/>
</dbReference>
<dbReference type="PROSITE" id="PS51013">
    <property type="entry name" value="PANNEXIN"/>
    <property type="match status" value="1"/>
</dbReference>
<proteinExistence type="inferred from homology"/>
<keyword evidence="3 12" id="KW-0813">Transport</keyword>
<reference evidence="13 14" key="1">
    <citation type="journal article" date="2024" name="Ann. Entomol. Soc. Am.">
        <title>Genomic analyses of the southern and eastern yellowjacket wasps (Hymenoptera: Vespidae) reveal evolutionary signatures of social life.</title>
        <authorList>
            <person name="Catto M.A."/>
            <person name="Caine P.B."/>
            <person name="Orr S.E."/>
            <person name="Hunt B.G."/>
            <person name="Goodisman M.A.D."/>
        </authorList>
    </citation>
    <scope>NUCLEOTIDE SEQUENCE [LARGE SCALE GENOMIC DNA]</scope>
    <source>
        <strain evidence="13">233</strain>
        <tissue evidence="13">Head and thorax</tissue>
    </source>
</reference>
<dbReference type="PANTHER" id="PTHR11893">
    <property type="entry name" value="INNEXIN"/>
    <property type="match status" value="1"/>
</dbReference>
<sequence>MIDTVTELYYLLRVSRIRSDGLVFRLHALTTILMLLFSVIISSKQTVGNPIECVHTRDIPVEAFNAYCWIHSTYIVSGAMLGVAGANVAYPGVASSFGILQTRYQHEDYRHVNDQTKRVKYYQWVAFVLIFQRVGGTL</sequence>